<comment type="caution">
    <text evidence="7">The sequence shown here is derived from an EMBL/GenBank/DDBJ whole genome shotgun (WGS) entry which is preliminary data.</text>
</comment>
<evidence type="ECO:0000256" key="1">
    <source>
        <dbReference type="ARBA" id="ARBA00001924"/>
    </source>
</evidence>
<dbReference type="GO" id="GO:0043546">
    <property type="term" value="F:molybdopterin cofactor binding"/>
    <property type="evidence" value="ECO:0007669"/>
    <property type="project" value="TreeGrafter"/>
</dbReference>
<dbReference type="InterPro" id="IPR008335">
    <property type="entry name" value="Mopterin_OxRdtase_euk"/>
</dbReference>
<evidence type="ECO:0000259" key="6">
    <source>
        <dbReference type="Pfam" id="PF03404"/>
    </source>
</evidence>
<dbReference type="InterPro" id="IPR036374">
    <property type="entry name" value="OxRdtase_Mopterin-bd_sf"/>
</dbReference>
<dbReference type="Pfam" id="PF00174">
    <property type="entry name" value="Oxidored_molyb"/>
    <property type="match status" value="1"/>
</dbReference>
<dbReference type="PANTHER" id="PTHR19372">
    <property type="entry name" value="SULFITE REDUCTASE"/>
    <property type="match status" value="1"/>
</dbReference>
<keyword evidence="2" id="KW-0500">Molybdenum</keyword>
<dbReference type="Gene3D" id="3.90.420.10">
    <property type="entry name" value="Oxidoreductase, molybdopterin-binding domain"/>
    <property type="match status" value="1"/>
</dbReference>
<dbReference type="SUPFAM" id="SSF81296">
    <property type="entry name" value="E set domains"/>
    <property type="match status" value="1"/>
</dbReference>
<dbReference type="Proteomes" id="UP000298030">
    <property type="component" value="Unassembled WGS sequence"/>
</dbReference>
<keyword evidence="4" id="KW-0560">Oxidoreductase</keyword>
<evidence type="ECO:0000256" key="4">
    <source>
        <dbReference type="ARBA" id="ARBA00023002"/>
    </source>
</evidence>
<evidence type="ECO:0000256" key="2">
    <source>
        <dbReference type="ARBA" id="ARBA00022505"/>
    </source>
</evidence>
<dbReference type="Gene3D" id="2.60.40.650">
    <property type="match status" value="1"/>
</dbReference>
<organism evidence="7 8">
    <name type="scientific">Coprinellus micaceus</name>
    <name type="common">Glistening ink-cap mushroom</name>
    <name type="synonym">Coprinus micaceus</name>
    <dbReference type="NCBI Taxonomy" id="71717"/>
    <lineage>
        <taxon>Eukaryota</taxon>
        <taxon>Fungi</taxon>
        <taxon>Dikarya</taxon>
        <taxon>Basidiomycota</taxon>
        <taxon>Agaricomycotina</taxon>
        <taxon>Agaricomycetes</taxon>
        <taxon>Agaricomycetidae</taxon>
        <taxon>Agaricales</taxon>
        <taxon>Agaricineae</taxon>
        <taxon>Psathyrellaceae</taxon>
        <taxon>Coprinellus</taxon>
    </lineage>
</organism>
<evidence type="ECO:0000313" key="7">
    <source>
        <dbReference type="EMBL" id="TEB40132.1"/>
    </source>
</evidence>
<evidence type="ECO:0000256" key="3">
    <source>
        <dbReference type="ARBA" id="ARBA00022723"/>
    </source>
</evidence>
<dbReference type="PANTHER" id="PTHR19372:SF6">
    <property type="entry name" value="SULFITE OXIDASE"/>
    <property type="match status" value="1"/>
</dbReference>
<dbReference type="GO" id="GO:0006790">
    <property type="term" value="P:sulfur compound metabolic process"/>
    <property type="evidence" value="ECO:0007669"/>
    <property type="project" value="TreeGrafter"/>
</dbReference>
<dbReference type="InterPro" id="IPR005066">
    <property type="entry name" value="MoCF_OxRdtse_dimer"/>
</dbReference>
<dbReference type="GO" id="GO:0008482">
    <property type="term" value="F:sulfite oxidase activity"/>
    <property type="evidence" value="ECO:0007669"/>
    <property type="project" value="TreeGrafter"/>
</dbReference>
<dbReference type="STRING" id="71717.A0A4Y7U2W4"/>
<gene>
    <name evidence="7" type="ORF">FA13DRAFT_1784734</name>
</gene>
<evidence type="ECO:0000259" key="5">
    <source>
        <dbReference type="Pfam" id="PF00174"/>
    </source>
</evidence>
<dbReference type="GO" id="GO:0020037">
    <property type="term" value="F:heme binding"/>
    <property type="evidence" value="ECO:0007669"/>
    <property type="project" value="TreeGrafter"/>
</dbReference>
<dbReference type="InterPro" id="IPR000572">
    <property type="entry name" value="OxRdtase_Mopterin-bd_dom"/>
</dbReference>
<name>A0A4Y7U2W4_COPMI</name>
<reference evidence="7 8" key="1">
    <citation type="journal article" date="2019" name="Nat. Ecol. Evol.">
        <title>Megaphylogeny resolves global patterns of mushroom evolution.</title>
        <authorList>
            <person name="Varga T."/>
            <person name="Krizsan K."/>
            <person name="Foldi C."/>
            <person name="Dima B."/>
            <person name="Sanchez-Garcia M."/>
            <person name="Sanchez-Ramirez S."/>
            <person name="Szollosi G.J."/>
            <person name="Szarkandi J.G."/>
            <person name="Papp V."/>
            <person name="Albert L."/>
            <person name="Andreopoulos W."/>
            <person name="Angelini C."/>
            <person name="Antonin V."/>
            <person name="Barry K.W."/>
            <person name="Bougher N.L."/>
            <person name="Buchanan P."/>
            <person name="Buyck B."/>
            <person name="Bense V."/>
            <person name="Catcheside P."/>
            <person name="Chovatia M."/>
            <person name="Cooper J."/>
            <person name="Damon W."/>
            <person name="Desjardin D."/>
            <person name="Finy P."/>
            <person name="Geml J."/>
            <person name="Haridas S."/>
            <person name="Hughes K."/>
            <person name="Justo A."/>
            <person name="Karasinski D."/>
            <person name="Kautmanova I."/>
            <person name="Kiss B."/>
            <person name="Kocsube S."/>
            <person name="Kotiranta H."/>
            <person name="LaButti K.M."/>
            <person name="Lechner B.E."/>
            <person name="Liimatainen K."/>
            <person name="Lipzen A."/>
            <person name="Lukacs Z."/>
            <person name="Mihaltcheva S."/>
            <person name="Morgado L.N."/>
            <person name="Niskanen T."/>
            <person name="Noordeloos M.E."/>
            <person name="Ohm R.A."/>
            <person name="Ortiz-Santana B."/>
            <person name="Ovrebo C."/>
            <person name="Racz N."/>
            <person name="Riley R."/>
            <person name="Savchenko A."/>
            <person name="Shiryaev A."/>
            <person name="Soop K."/>
            <person name="Spirin V."/>
            <person name="Szebenyi C."/>
            <person name="Tomsovsky M."/>
            <person name="Tulloss R.E."/>
            <person name="Uehling J."/>
            <person name="Grigoriev I.V."/>
            <person name="Vagvolgyi C."/>
            <person name="Papp T."/>
            <person name="Martin F.M."/>
            <person name="Miettinen O."/>
            <person name="Hibbett D.S."/>
            <person name="Nagy L.G."/>
        </authorList>
    </citation>
    <scope>NUCLEOTIDE SEQUENCE [LARGE SCALE GENOMIC DNA]</scope>
    <source>
        <strain evidence="7 8">FP101781</strain>
    </source>
</reference>
<protein>
    <submittedName>
        <fullName evidence="7">Molybdopterin binding oxidoreductase</fullName>
    </submittedName>
</protein>
<evidence type="ECO:0000313" key="8">
    <source>
        <dbReference type="Proteomes" id="UP000298030"/>
    </source>
</evidence>
<dbReference type="PRINTS" id="PR00407">
    <property type="entry name" value="EUMOPTERIN"/>
</dbReference>
<comment type="cofactor">
    <cofactor evidence="1">
        <name>Mo-molybdopterin</name>
        <dbReference type="ChEBI" id="CHEBI:71302"/>
    </cofactor>
</comment>
<dbReference type="GO" id="GO:0030151">
    <property type="term" value="F:molybdenum ion binding"/>
    <property type="evidence" value="ECO:0007669"/>
    <property type="project" value="InterPro"/>
</dbReference>
<dbReference type="AlphaFoldDB" id="A0A4Y7U2W4"/>
<dbReference type="EMBL" id="QPFP01000001">
    <property type="protein sequence ID" value="TEB40132.1"/>
    <property type="molecule type" value="Genomic_DNA"/>
</dbReference>
<accession>A0A4Y7U2W4</accession>
<dbReference type="InterPro" id="IPR014756">
    <property type="entry name" value="Ig_E-set"/>
</dbReference>
<dbReference type="OrthoDB" id="10051395at2759"/>
<dbReference type="Pfam" id="PF03404">
    <property type="entry name" value="Mo-co_dimer"/>
    <property type="match status" value="1"/>
</dbReference>
<dbReference type="SUPFAM" id="SSF56524">
    <property type="entry name" value="Oxidoreductase molybdopterin-binding domain"/>
    <property type="match status" value="1"/>
</dbReference>
<keyword evidence="3" id="KW-0479">Metal-binding</keyword>
<feature type="domain" description="Oxidoreductase molybdopterin-binding" evidence="5">
    <location>
        <begin position="136"/>
        <end position="319"/>
    </location>
</feature>
<dbReference type="GO" id="GO:0005739">
    <property type="term" value="C:mitochondrion"/>
    <property type="evidence" value="ECO:0007669"/>
    <property type="project" value="TreeGrafter"/>
</dbReference>
<proteinExistence type="predicted"/>
<keyword evidence="8" id="KW-1185">Reference proteome</keyword>
<dbReference type="CDD" id="cd02110">
    <property type="entry name" value="SO_family_Moco_dimer"/>
    <property type="match status" value="1"/>
</dbReference>
<feature type="domain" description="Moybdenum cofactor oxidoreductase dimerisation" evidence="6">
    <location>
        <begin position="345"/>
        <end position="466"/>
    </location>
</feature>
<sequence>MPFEPAEFEPAPLIKRPPITFHEEKPGWEGYIEWEKYPEKKKIAQDILHKYNFSLPPEFQFAPLPDTNPVIDSPRWKEYHDALGIGYIVDHSWDVVQKEKPDIIHLLKFPYNGETRRDQLLEGKITDNKYHFVRNHGGIPDIDEDSFELEIGGLVKSPVKLTLKDLKDPDQFPQHEVTVTLQCSGTRRIEQIREYPGDGDELINAPWGEGAIGTAVYRGVPLKKVLKYAAGGVLPECQHVEFIGAETYFKKKNVFNYAVSVPYRKVRANEEVLLAWEMNGEPLPKIHGFPLRVVVTGYIGARSCKWLYKINCLAEPSMGPVQRQEYLYYTAQIGKQNAKYSNGFSIQQMPVSSAIIEPEDKKVIIHDGTITLRGWAYSGGGNWVERVEVSPDGGSVWYAAKQEDITDKHYHAWRLWKIDVPVDAEGWLEFCVRTWDSSNNTEPTYVRSAWNWDLHVTSSAHRIKVYSVNRSRPETAARLKFLDEHGLTFEPLTRPIEASLETEEEYLESVRKYPREPLS</sequence>
<dbReference type="FunFam" id="3.90.420.10:FF:000002">
    <property type="entry name" value="sulfite oxidase, mitochondrial"/>
    <property type="match status" value="1"/>
</dbReference>